<comment type="similarity">
    <text evidence="7">Belongs to the protein kinase superfamily.</text>
</comment>
<dbReference type="PROSITE" id="PS50011">
    <property type="entry name" value="PROTEIN_KINASE_DOM"/>
    <property type="match status" value="1"/>
</dbReference>
<dbReference type="EMBL" id="JAKMXF010000166">
    <property type="protein sequence ID" value="KAI6655978.1"/>
    <property type="molecule type" value="Genomic_DNA"/>
</dbReference>
<dbReference type="FunFam" id="1.10.510.10:FF:000624">
    <property type="entry name" value="Mitogen-activated protein kinase"/>
    <property type="match status" value="1"/>
</dbReference>
<keyword evidence="10" id="KW-1185">Reference proteome</keyword>
<organism evidence="9 10">
    <name type="scientific">Oopsacas minuta</name>
    <dbReference type="NCBI Taxonomy" id="111878"/>
    <lineage>
        <taxon>Eukaryota</taxon>
        <taxon>Metazoa</taxon>
        <taxon>Porifera</taxon>
        <taxon>Hexactinellida</taxon>
        <taxon>Hexasterophora</taxon>
        <taxon>Lyssacinosida</taxon>
        <taxon>Leucopsacidae</taxon>
        <taxon>Oopsacas</taxon>
    </lineage>
</organism>
<dbReference type="Gene3D" id="3.30.200.20">
    <property type="entry name" value="Phosphorylase Kinase, domain 1"/>
    <property type="match status" value="1"/>
</dbReference>
<dbReference type="Gene3D" id="1.10.510.10">
    <property type="entry name" value="Transferase(Phosphotransferase) domain 1"/>
    <property type="match status" value="1"/>
</dbReference>
<dbReference type="Proteomes" id="UP001165289">
    <property type="component" value="Unassembled WGS sequence"/>
</dbReference>
<keyword evidence="4 9" id="KW-0418">Kinase</keyword>
<keyword evidence="5 6" id="KW-0067">ATP-binding</keyword>
<dbReference type="Pfam" id="PF00069">
    <property type="entry name" value="Pkinase"/>
    <property type="match status" value="1"/>
</dbReference>
<dbReference type="GO" id="GO:0004674">
    <property type="term" value="F:protein serine/threonine kinase activity"/>
    <property type="evidence" value="ECO:0007669"/>
    <property type="project" value="UniProtKB-KW"/>
</dbReference>
<evidence type="ECO:0000256" key="1">
    <source>
        <dbReference type="ARBA" id="ARBA00022527"/>
    </source>
</evidence>
<dbReference type="PROSITE" id="PS00107">
    <property type="entry name" value="PROTEIN_KINASE_ATP"/>
    <property type="match status" value="1"/>
</dbReference>
<evidence type="ECO:0000256" key="6">
    <source>
        <dbReference type="PROSITE-ProRule" id="PRU10141"/>
    </source>
</evidence>
<evidence type="ECO:0000256" key="2">
    <source>
        <dbReference type="ARBA" id="ARBA00022679"/>
    </source>
</evidence>
<evidence type="ECO:0000313" key="9">
    <source>
        <dbReference type="EMBL" id="KAI6655978.1"/>
    </source>
</evidence>
<dbReference type="InterPro" id="IPR000719">
    <property type="entry name" value="Prot_kinase_dom"/>
</dbReference>
<evidence type="ECO:0000256" key="7">
    <source>
        <dbReference type="RuleBase" id="RU000304"/>
    </source>
</evidence>
<reference evidence="9 10" key="1">
    <citation type="journal article" date="2023" name="BMC Biol.">
        <title>The compact genome of the sponge Oopsacas minuta (Hexactinellida) is lacking key metazoan core genes.</title>
        <authorList>
            <person name="Santini S."/>
            <person name="Schenkelaars Q."/>
            <person name="Jourda C."/>
            <person name="Duchesne M."/>
            <person name="Belahbib H."/>
            <person name="Rocher C."/>
            <person name="Selva M."/>
            <person name="Riesgo A."/>
            <person name="Vervoort M."/>
            <person name="Leys S.P."/>
            <person name="Kodjabachian L."/>
            <person name="Le Bivic A."/>
            <person name="Borchiellini C."/>
            <person name="Claverie J.M."/>
            <person name="Renard E."/>
        </authorList>
    </citation>
    <scope>NUCLEOTIDE SEQUENCE [LARGE SCALE GENOMIC DNA]</scope>
    <source>
        <strain evidence="9">SPO-2</strain>
    </source>
</reference>
<dbReference type="InterPro" id="IPR008271">
    <property type="entry name" value="Ser/Thr_kinase_AS"/>
</dbReference>
<evidence type="ECO:0000313" key="10">
    <source>
        <dbReference type="Proteomes" id="UP001165289"/>
    </source>
</evidence>
<dbReference type="InterPro" id="IPR011009">
    <property type="entry name" value="Kinase-like_dom_sf"/>
</dbReference>
<evidence type="ECO:0000256" key="5">
    <source>
        <dbReference type="ARBA" id="ARBA00022840"/>
    </source>
</evidence>
<dbReference type="AlphaFoldDB" id="A0AAV7K416"/>
<feature type="domain" description="Protein kinase" evidence="8">
    <location>
        <begin position="4"/>
        <end position="287"/>
    </location>
</feature>
<dbReference type="InterPro" id="IPR050117">
    <property type="entry name" value="MAPK"/>
</dbReference>
<keyword evidence="2" id="KW-0808">Transferase</keyword>
<dbReference type="PANTHER" id="PTHR24055">
    <property type="entry name" value="MITOGEN-ACTIVATED PROTEIN KINASE"/>
    <property type="match status" value="1"/>
</dbReference>
<name>A0AAV7K416_9METZ</name>
<protein>
    <submittedName>
        <fullName evidence="9">MAPK/MAK/MRK overlapping kinase isoform X3</fullName>
    </submittedName>
</protein>
<sequence>MKNYCVLNKIGEGTFSEVLKCQSLKDGKIYALKKLKKPFKNMDDAFGLLEVQAMKKLGPHPNIIHLKEVIYDKRSQSVLLVTEMMDMNAYELIKGRRSYITETRLKPYMYQLMKSLHHMHKYGYFHRDVKPENILIKDDQLKLADFGSCRLINTTPPYTEYISTRWYRAPECILTNGDYSSKMDMWSAGCVFYEIMTLRPLFPGTDEFDQINKIHDCLGTPSKELLQTFVENRNKHIPFDFEPKTGTGFQHNLKHASSGFVDLLKALLVYDPNERLVAKAALKHPYFREFREAEQRIIAQNNARRQKHATSQSSYVSLPTISASFNPLYRYAANPCLASSTSSQAMPHIPKQRYQYAPKGHLIRKVSDYSLPSILGKKHSKDNSNSYI</sequence>
<feature type="binding site" evidence="6">
    <location>
        <position position="33"/>
    </location>
    <ligand>
        <name>ATP</name>
        <dbReference type="ChEBI" id="CHEBI:30616"/>
    </ligand>
</feature>
<comment type="caution">
    <text evidence="9">The sequence shown here is derived from an EMBL/GenBank/DDBJ whole genome shotgun (WGS) entry which is preliminary data.</text>
</comment>
<accession>A0AAV7K416</accession>
<dbReference type="InterPro" id="IPR017441">
    <property type="entry name" value="Protein_kinase_ATP_BS"/>
</dbReference>
<evidence type="ECO:0000256" key="3">
    <source>
        <dbReference type="ARBA" id="ARBA00022741"/>
    </source>
</evidence>
<proteinExistence type="inferred from homology"/>
<keyword evidence="1 7" id="KW-0723">Serine/threonine-protein kinase</keyword>
<keyword evidence="3 6" id="KW-0547">Nucleotide-binding</keyword>
<dbReference type="GO" id="GO:0005524">
    <property type="term" value="F:ATP binding"/>
    <property type="evidence" value="ECO:0007669"/>
    <property type="project" value="UniProtKB-UniRule"/>
</dbReference>
<dbReference type="SMART" id="SM00220">
    <property type="entry name" value="S_TKc"/>
    <property type="match status" value="1"/>
</dbReference>
<gene>
    <name evidence="9" type="ORF">LOD99_1712</name>
</gene>
<evidence type="ECO:0000256" key="4">
    <source>
        <dbReference type="ARBA" id="ARBA00022777"/>
    </source>
</evidence>
<dbReference type="PROSITE" id="PS00108">
    <property type="entry name" value="PROTEIN_KINASE_ST"/>
    <property type="match status" value="1"/>
</dbReference>
<dbReference type="SUPFAM" id="SSF56112">
    <property type="entry name" value="Protein kinase-like (PK-like)"/>
    <property type="match status" value="1"/>
</dbReference>
<evidence type="ECO:0000259" key="8">
    <source>
        <dbReference type="PROSITE" id="PS50011"/>
    </source>
</evidence>